<name>A0A8I0P1A7_9ACTN</name>
<keyword evidence="2" id="KW-1185">Reference proteome</keyword>
<dbReference type="AlphaFoldDB" id="A0A8I0P1A7"/>
<dbReference type="Proteomes" id="UP000629287">
    <property type="component" value="Unassembled WGS sequence"/>
</dbReference>
<proteinExistence type="predicted"/>
<reference evidence="1 2" key="1">
    <citation type="submission" date="2020-10" db="EMBL/GenBank/DDBJ databases">
        <title>Sequencing the genomes of 1000 actinobacteria strains.</title>
        <authorList>
            <person name="Klenk H.-P."/>
        </authorList>
    </citation>
    <scope>NUCLEOTIDE SEQUENCE [LARGE SCALE GENOMIC DNA]</scope>
    <source>
        <strain evidence="1 2">DSM 41803</strain>
    </source>
</reference>
<sequence length="41" mass="4533">MISVAEELPGAQGVVMSDARGDRPKRVGVVVVVVFRLPWRR</sequence>
<gene>
    <name evidence="1" type="ORF">H4687_000563</name>
</gene>
<protein>
    <submittedName>
        <fullName evidence="1">Uncharacterized protein</fullName>
    </submittedName>
</protein>
<organism evidence="1 2">
    <name type="scientific">Streptomyces stelliscabiei</name>
    <dbReference type="NCBI Taxonomy" id="146820"/>
    <lineage>
        <taxon>Bacteria</taxon>
        <taxon>Bacillati</taxon>
        <taxon>Actinomycetota</taxon>
        <taxon>Actinomycetes</taxon>
        <taxon>Kitasatosporales</taxon>
        <taxon>Streptomycetaceae</taxon>
        <taxon>Streptomyces</taxon>
    </lineage>
</organism>
<dbReference type="EMBL" id="JADBGF010000001">
    <property type="protein sequence ID" value="MBE1594434.1"/>
    <property type="molecule type" value="Genomic_DNA"/>
</dbReference>
<evidence type="ECO:0000313" key="1">
    <source>
        <dbReference type="EMBL" id="MBE1594434.1"/>
    </source>
</evidence>
<evidence type="ECO:0000313" key="2">
    <source>
        <dbReference type="Proteomes" id="UP000629287"/>
    </source>
</evidence>
<accession>A0A8I0P1A7</accession>
<comment type="caution">
    <text evidence="1">The sequence shown here is derived from an EMBL/GenBank/DDBJ whole genome shotgun (WGS) entry which is preliminary data.</text>
</comment>